<dbReference type="Pfam" id="PF16344">
    <property type="entry name" value="FecR_C"/>
    <property type="match status" value="1"/>
</dbReference>
<dbReference type="EMBL" id="FMZO01000016">
    <property type="protein sequence ID" value="SDD90632.1"/>
    <property type="molecule type" value="Genomic_DNA"/>
</dbReference>
<feature type="region of interest" description="Disordered" evidence="1">
    <location>
        <begin position="145"/>
        <end position="164"/>
    </location>
</feature>
<sequence>MHIPASLIETGLTNMLYTVEELVIDDSFIAFCTRGNPRDIAYWDDYLLKHPEALITIEEARRLVLGLRYMLQKKQNELSATDDSAEHALYVAPDETTRSLNEEPVSLRRSNWKKWTAVAACLLLLVTAGIYLTGKIRKPAYAPSLTAKTTTGSGETAQSQPGERKTILLPDSTKVLLNAGSRLLVSPSFGEQNRNVYLTGEALFDVAHNKALPFIVHVAQYKIRAVGTRFNVKAYTNDRYSETSLLEGKVQILLPRGNDDIVYKTLQVNQKFVMNRPDSLTPKIAARPEVMPLSYHDSNQNIETAWVSNLLIFENQPLSEIRNILEREYNVTITISNNDVAHYRYTATFQHEAIDEVLKALQLSYSFSYKKDGNQITIDK</sequence>
<dbReference type="PIRSF" id="PIRSF018266">
    <property type="entry name" value="FecR"/>
    <property type="match status" value="1"/>
</dbReference>
<keyword evidence="2" id="KW-0472">Membrane</keyword>
<keyword evidence="6" id="KW-1185">Reference proteome</keyword>
<proteinExistence type="predicted"/>
<gene>
    <name evidence="5" type="ORF">SAMN04487894_1167</name>
</gene>
<dbReference type="Gene3D" id="2.60.120.1440">
    <property type="match status" value="1"/>
</dbReference>
<dbReference type="GO" id="GO:0016989">
    <property type="term" value="F:sigma factor antagonist activity"/>
    <property type="evidence" value="ECO:0007669"/>
    <property type="project" value="TreeGrafter"/>
</dbReference>
<evidence type="ECO:0000256" key="2">
    <source>
        <dbReference type="SAM" id="Phobius"/>
    </source>
</evidence>
<keyword evidence="2" id="KW-1133">Transmembrane helix</keyword>
<dbReference type="InterPro" id="IPR032508">
    <property type="entry name" value="FecR_C"/>
</dbReference>
<feature type="transmembrane region" description="Helical" evidence="2">
    <location>
        <begin position="115"/>
        <end position="134"/>
    </location>
</feature>
<feature type="domain" description="FecR protein" evidence="3">
    <location>
        <begin position="157"/>
        <end position="251"/>
    </location>
</feature>
<dbReference type="STRING" id="1285928.SAMN04487894_1167"/>
<dbReference type="Gene3D" id="3.55.50.30">
    <property type="match status" value="1"/>
</dbReference>
<name>A0A1G6YK11_NIADE</name>
<dbReference type="PANTHER" id="PTHR30273:SF2">
    <property type="entry name" value="PROTEIN FECR"/>
    <property type="match status" value="1"/>
</dbReference>
<evidence type="ECO:0000259" key="3">
    <source>
        <dbReference type="Pfam" id="PF04773"/>
    </source>
</evidence>
<evidence type="ECO:0000313" key="5">
    <source>
        <dbReference type="EMBL" id="SDD90632.1"/>
    </source>
</evidence>
<dbReference type="PANTHER" id="PTHR30273">
    <property type="entry name" value="PERIPLASMIC SIGNAL SENSOR AND SIGMA FACTOR ACTIVATOR FECR-RELATED"/>
    <property type="match status" value="1"/>
</dbReference>
<accession>A0A1G6YK11</accession>
<protein>
    <submittedName>
        <fullName evidence="5">FecR family protein</fullName>
    </submittedName>
</protein>
<dbReference type="InterPro" id="IPR006860">
    <property type="entry name" value="FecR"/>
</dbReference>
<dbReference type="InterPro" id="IPR012373">
    <property type="entry name" value="Ferrdict_sens_TM"/>
</dbReference>
<reference evidence="6" key="1">
    <citation type="submission" date="2016-10" db="EMBL/GenBank/DDBJ databases">
        <authorList>
            <person name="Varghese N."/>
            <person name="Submissions S."/>
        </authorList>
    </citation>
    <scope>NUCLEOTIDE SEQUENCE [LARGE SCALE GENOMIC DNA]</scope>
    <source>
        <strain evidence="6">DSM 25811 / CCM 8410 / LMG 26954 / E90</strain>
    </source>
</reference>
<evidence type="ECO:0000313" key="6">
    <source>
        <dbReference type="Proteomes" id="UP000198757"/>
    </source>
</evidence>
<dbReference type="Pfam" id="PF04773">
    <property type="entry name" value="FecR"/>
    <property type="match status" value="1"/>
</dbReference>
<feature type="domain" description="Protein FecR C-terminal" evidence="4">
    <location>
        <begin position="311"/>
        <end position="378"/>
    </location>
</feature>
<feature type="compositionally biased region" description="Polar residues" evidence="1">
    <location>
        <begin position="146"/>
        <end position="161"/>
    </location>
</feature>
<dbReference type="Proteomes" id="UP000198757">
    <property type="component" value="Unassembled WGS sequence"/>
</dbReference>
<dbReference type="AlphaFoldDB" id="A0A1G6YK11"/>
<evidence type="ECO:0000256" key="1">
    <source>
        <dbReference type="SAM" id="MobiDB-lite"/>
    </source>
</evidence>
<evidence type="ECO:0000259" key="4">
    <source>
        <dbReference type="Pfam" id="PF16344"/>
    </source>
</evidence>
<keyword evidence="2" id="KW-0812">Transmembrane</keyword>
<organism evidence="5 6">
    <name type="scientific">Niabella drilacis (strain DSM 25811 / CCM 8410 / CCUG 62505 / LMG 26954 / E90)</name>
    <dbReference type="NCBI Taxonomy" id="1285928"/>
    <lineage>
        <taxon>Bacteria</taxon>
        <taxon>Pseudomonadati</taxon>
        <taxon>Bacteroidota</taxon>
        <taxon>Chitinophagia</taxon>
        <taxon>Chitinophagales</taxon>
        <taxon>Chitinophagaceae</taxon>
        <taxon>Niabella</taxon>
    </lineage>
</organism>